<dbReference type="PANTHER" id="PTHR42878">
    <property type="entry name" value="TWO-COMPONENT HISTIDINE KINASE"/>
    <property type="match status" value="1"/>
</dbReference>
<protein>
    <recommendedName>
        <fullName evidence="3">histidine kinase</fullName>
        <ecNumber evidence="3">2.7.13.3</ecNumber>
    </recommendedName>
</protein>
<keyword evidence="7" id="KW-0547">Nucleotide-binding</keyword>
<dbReference type="GO" id="GO:0007234">
    <property type="term" value="P:osmosensory signaling via phosphorelay pathway"/>
    <property type="evidence" value="ECO:0007669"/>
    <property type="project" value="TreeGrafter"/>
</dbReference>
<dbReference type="SUPFAM" id="SSF47384">
    <property type="entry name" value="Homodimeric domain of signal transducing histidine kinase"/>
    <property type="match status" value="1"/>
</dbReference>
<evidence type="ECO:0000256" key="10">
    <source>
        <dbReference type="ARBA" id="ARBA00022989"/>
    </source>
</evidence>
<evidence type="ECO:0000259" key="14">
    <source>
        <dbReference type="PROSITE" id="PS50112"/>
    </source>
</evidence>
<keyword evidence="6" id="KW-0812">Transmembrane</keyword>
<dbReference type="eggNOG" id="COG2203">
    <property type="taxonomic scope" value="Bacteria"/>
</dbReference>
<evidence type="ECO:0000256" key="2">
    <source>
        <dbReference type="ARBA" id="ARBA00004141"/>
    </source>
</evidence>
<reference evidence="16 17" key="1">
    <citation type="submission" date="2013-03" db="EMBL/GenBank/DDBJ databases">
        <authorList>
            <person name="Fiebig A."/>
            <person name="Goeker M."/>
            <person name="Klenk H.-P.P."/>
        </authorList>
    </citation>
    <scope>NUCLEOTIDE SEQUENCE [LARGE SCALE GENOMIC DNA]</scope>
    <source>
        <strain evidence="16 17">DSM 17492</strain>
    </source>
</reference>
<comment type="subcellular location">
    <subcellularLocation>
        <location evidence="2">Membrane</location>
        <topology evidence="2">Multi-pass membrane protein</topology>
    </subcellularLocation>
</comment>
<dbReference type="CDD" id="cd00130">
    <property type="entry name" value="PAS"/>
    <property type="match status" value="1"/>
</dbReference>
<feature type="domain" description="PAC" evidence="15">
    <location>
        <begin position="242"/>
        <end position="294"/>
    </location>
</feature>
<dbReference type="InterPro" id="IPR013767">
    <property type="entry name" value="PAS_fold"/>
</dbReference>
<dbReference type="PRINTS" id="PR00344">
    <property type="entry name" value="BCTRLSENSOR"/>
</dbReference>
<dbReference type="InterPro" id="IPR050351">
    <property type="entry name" value="BphY/WalK/GraS-like"/>
</dbReference>
<dbReference type="GO" id="GO:0005524">
    <property type="term" value="F:ATP binding"/>
    <property type="evidence" value="ECO:0007669"/>
    <property type="project" value="UniProtKB-KW"/>
</dbReference>
<dbReference type="Gene3D" id="1.10.287.130">
    <property type="match status" value="1"/>
</dbReference>
<evidence type="ECO:0000256" key="11">
    <source>
        <dbReference type="ARBA" id="ARBA00023012"/>
    </source>
</evidence>
<dbReference type="SUPFAM" id="SSF55874">
    <property type="entry name" value="ATPase domain of HSP90 chaperone/DNA topoisomerase II/histidine kinase"/>
    <property type="match status" value="1"/>
</dbReference>
<dbReference type="SUPFAM" id="SSF55785">
    <property type="entry name" value="PYP-like sensor domain (PAS domain)"/>
    <property type="match status" value="1"/>
</dbReference>
<evidence type="ECO:0000256" key="7">
    <source>
        <dbReference type="ARBA" id="ARBA00022741"/>
    </source>
</evidence>
<dbReference type="HOGENOM" id="CLU_526574_0_0_5"/>
<evidence type="ECO:0000256" key="1">
    <source>
        <dbReference type="ARBA" id="ARBA00000085"/>
    </source>
</evidence>
<dbReference type="InterPro" id="IPR035965">
    <property type="entry name" value="PAS-like_dom_sf"/>
</dbReference>
<evidence type="ECO:0000256" key="9">
    <source>
        <dbReference type="ARBA" id="ARBA00022840"/>
    </source>
</evidence>
<comment type="catalytic activity">
    <reaction evidence="1">
        <text>ATP + protein L-histidine = ADP + protein N-phospho-L-histidine.</text>
        <dbReference type="EC" id="2.7.13.3"/>
    </reaction>
</comment>
<proteinExistence type="predicted"/>
<dbReference type="InterPro" id="IPR000014">
    <property type="entry name" value="PAS"/>
</dbReference>
<dbReference type="eggNOG" id="COG5002">
    <property type="taxonomic scope" value="Bacteria"/>
</dbReference>
<evidence type="ECO:0000256" key="6">
    <source>
        <dbReference type="ARBA" id="ARBA00022692"/>
    </source>
</evidence>
<keyword evidence="10" id="KW-1133">Transmembrane helix</keyword>
<dbReference type="InterPro" id="IPR036097">
    <property type="entry name" value="HisK_dim/P_sf"/>
</dbReference>
<evidence type="ECO:0000256" key="8">
    <source>
        <dbReference type="ARBA" id="ARBA00022777"/>
    </source>
</evidence>
<dbReference type="Pfam" id="PF02518">
    <property type="entry name" value="HATPase_c"/>
    <property type="match status" value="1"/>
</dbReference>
<dbReference type="PATRIC" id="fig|1122180.6.peg.1289"/>
<dbReference type="InterPro" id="IPR005467">
    <property type="entry name" value="His_kinase_dom"/>
</dbReference>
<dbReference type="InterPro" id="IPR003018">
    <property type="entry name" value="GAF"/>
</dbReference>
<dbReference type="CDD" id="cd00082">
    <property type="entry name" value="HisKA"/>
    <property type="match status" value="1"/>
</dbReference>
<gene>
    <name evidence="16" type="ORF">Lokhon_01304</name>
</gene>
<dbReference type="PROSITE" id="PS50112">
    <property type="entry name" value="PAS"/>
    <property type="match status" value="1"/>
</dbReference>
<name>A0A017HED8_9RHOB</name>
<keyword evidence="4" id="KW-0597">Phosphoprotein</keyword>
<dbReference type="Gene3D" id="3.30.565.10">
    <property type="entry name" value="Histidine kinase-like ATPase, C-terminal domain"/>
    <property type="match status" value="1"/>
</dbReference>
<dbReference type="GO" id="GO:0000156">
    <property type="term" value="F:phosphorelay response regulator activity"/>
    <property type="evidence" value="ECO:0007669"/>
    <property type="project" value="TreeGrafter"/>
</dbReference>
<evidence type="ECO:0000313" key="17">
    <source>
        <dbReference type="Proteomes" id="UP000025047"/>
    </source>
</evidence>
<dbReference type="EC" id="2.7.13.3" evidence="3"/>
<keyword evidence="12" id="KW-0472">Membrane</keyword>
<keyword evidence="11" id="KW-0902">Two-component regulatory system</keyword>
<comment type="caution">
    <text evidence="16">The sequence shown here is derived from an EMBL/GenBank/DDBJ whole genome shotgun (WGS) entry which is preliminary data.</text>
</comment>
<dbReference type="STRING" id="1122180.Lokhon_01304"/>
<evidence type="ECO:0000259" key="13">
    <source>
        <dbReference type="PROSITE" id="PS50109"/>
    </source>
</evidence>
<dbReference type="NCBIfam" id="TIGR00229">
    <property type="entry name" value="sensory_box"/>
    <property type="match status" value="1"/>
</dbReference>
<keyword evidence="9" id="KW-0067">ATP-binding</keyword>
<dbReference type="InterPro" id="IPR003594">
    <property type="entry name" value="HATPase_dom"/>
</dbReference>
<feature type="domain" description="PAS" evidence="14">
    <location>
        <begin position="168"/>
        <end position="214"/>
    </location>
</feature>
<dbReference type="EMBL" id="APGJ01000004">
    <property type="protein sequence ID" value="EYD72503.1"/>
    <property type="molecule type" value="Genomic_DNA"/>
</dbReference>
<dbReference type="Gene3D" id="3.30.450.40">
    <property type="match status" value="1"/>
</dbReference>
<dbReference type="InterPro" id="IPR001610">
    <property type="entry name" value="PAC"/>
</dbReference>
<organism evidence="16 17">
    <name type="scientific">Limimaricola hongkongensis DSM 17492</name>
    <dbReference type="NCBI Taxonomy" id="1122180"/>
    <lineage>
        <taxon>Bacteria</taxon>
        <taxon>Pseudomonadati</taxon>
        <taxon>Pseudomonadota</taxon>
        <taxon>Alphaproteobacteria</taxon>
        <taxon>Rhodobacterales</taxon>
        <taxon>Paracoccaceae</taxon>
        <taxon>Limimaricola</taxon>
    </lineage>
</organism>
<dbReference type="SMART" id="SM00387">
    <property type="entry name" value="HATPase_c"/>
    <property type="match status" value="1"/>
</dbReference>
<sequence>MPFPQTYPGRLYYIAADPDKSFEQKANELLAIGCEALGLDLGIISFVEGGRYEVIHSYGEAPPAPGTPFNLSETYCCHTLVAEDVTSFHHAGASRIATHPCYLNFGLESYIGTPLVVNGDVFGTLNFSSARPRSRAFDADEHALVRFFGRWFSKEWERAIQTAELERKTTLLEAVFEAIPGSVIVADQERRITMTNSTVREMFGFRPEDLQGRQTSILYSDFEQYNQAGARRFNAKSTGGFEPYEMRYRRQNGEEFTGETHATLLTTRDGKRLGYLAVIRDVTQRKRVERQRDHAISVVSHEIKTPASTISGSLQLLGRFSDHLPERGQRLLEISLRGTERLNLLIDDILDSGRLQSGQLSMTTQATDLGALLRDSVRDHAVIARDNAVQLKIVGEDAAAVMVEANPTRLAQVVDNLLSNAMKASPASGTVELGLLRGPAGFWIRDHGVGIPEQLQPVLFDRFTRSESETFRFGGGNGLGLNIVKAIVDQHRARISFETAEGEGTTFRVVFADDAAR</sequence>
<evidence type="ECO:0000256" key="4">
    <source>
        <dbReference type="ARBA" id="ARBA00022553"/>
    </source>
</evidence>
<dbReference type="GO" id="GO:0030295">
    <property type="term" value="F:protein kinase activator activity"/>
    <property type="evidence" value="ECO:0007669"/>
    <property type="project" value="TreeGrafter"/>
</dbReference>
<keyword evidence="17" id="KW-1185">Reference proteome</keyword>
<dbReference type="GO" id="GO:0016020">
    <property type="term" value="C:membrane"/>
    <property type="evidence" value="ECO:0007669"/>
    <property type="project" value="UniProtKB-SubCell"/>
</dbReference>
<dbReference type="Pfam" id="PF01590">
    <property type="entry name" value="GAF"/>
    <property type="match status" value="1"/>
</dbReference>
<evidence type="ECO:0000259" key="15">
    <source>
        <dbReference type="PROSITE" id="PS50113"/>
    </source>
</evidence>
<dbReference type="InterPro" id="IPR004358">
    <property type="entry name" value="Sig_transdc_His_kin-like_C"/>
</dbReference>
<dbReference type="Pfam" id="PF00989">
    <property type="entry name" value="PAS"/>
    <property type="match status" value="1"/>
</dbReference>
<dbReference type="GO" id="GO:0000155">
    <property type="term" value="F:phosphorelay sensor kinase activity"/>
    <property type="evidence" value="ECO:0007669"/>
    <property type="project" value="InterPro"/>
</dbReference>
<evidence type="ECO:0000256" key="5">
    <source>
        <dbReference type="ARBA" id="ARBA00022679"/>
    </source>
</evidence>
<evidence type="ECO:0000313" key="16">
    <source>
        <dbReference type="EMBL" id="EYD72503.1"/>
    </source>
</evidence>
<dbReference type="InterPro" id="IPR000700">
    <property type="entry name" value="PAS-assoc_C"/>
</dbReference>
<dbReference type="PROSITE" id="PS50109">
    <property type="entry name" value="HIS_KIN"/>
    <property type="match status" value="1"/>
</dbReference>
<dbReference type="SMART" id="SM00388">
    <property type="entry name" value="HisKA"/>
    <property type="match status" value="1"/>
</dbReference>
<dbReference type="SUPFAM" id="SSF55781">
    <property type="entry name" value="GAF domain-like"/>
    <property type="match status" value="1"/>
</dbReference>
<evidence type="ECO:0000256" key="12">
    <source>
        <dbReference type="ARBA" id="ARBA00023136"/>
    </source>
</evidence>
<dbReference type="GO" id="GO:0006355">
    <property type="term" value="P:regulation of DNA-templated transcription"/>
    <property type="evidence" value="ECO:0007669"/>
    <property type="project" value="InterPro"/>
</dbReference>
<dbReference type="InterPro" id="IPR029016">
    <property type="entry name" value="GAF-like_dom_sf"/>
</dbReference>
<dbReference type="PANTHER" id="PTHR42878:SF7">
    <property type="entry name" value="SENSOR HISTIDINE KINASE GLRK"/>
    <property type="match status" value="1"/>
</dbReference>
<feature type="domain" description="Histidine kinase" evidence="13">
    <location>
        <begin position="298"/>
        <end position="515"/>
    </location>
</feature>
<keyword evidence="8" id="KW-0418">Kinase</keyword>
<dbReference type="Pfam" id="PF00512">
    <property type="entry name" value="HisKA"/>
    <property type="match status" value="1"/>
</dbReference>
<dbReference type="Gene3D" id="3.30.450.20">
    <property type="entry name" value="PAS domain"/>
    <property type="match status" value="1"/>
</dbReference>
<dbReference type="InterPro" id="IPR003661">
    <property type="entry name" value="HisK_dim/P_dom"/>
</dbReference>
<evidence type="ECO:0000256" key="3">
    <source>
        <dbReference type="ARBA" id="ARBA00012438"/>
    </source>
</evidence>
<dbReference type="InterPro" id="IPR036890">
    <property type="entry name" value="HATPase_C_sf"/>
</dbReference>
<dbReference type="AlphaFoldDB" id="A0A017HED8"/>
<dbReference type="Proteomes" id="UP000025047">
    <property type="component" value="Unassembled WGS sequence"/>
</dbReference>
<dbReference type="SMART" id="SM00091">
    <property type="entry name" value="PAS"/>
    <property type="match status" value="1"/>
</dbReference>
<dbReference type="SMART" id="SM00086">
    <property type="entry name" value="PAC"/>
    <property type="match status" value="1"/>
</dbReference>
<keyword evidence="5" id="KW-0808">Transferase</keyword>
<accession>A0A017HED8</accession>
<dbReference type="PROSITE" id="PS50113">
    <property type="entry name" value="PAC"/>
    <property type="match status" value="1"/>
</dbReference>